<keyword evidence="5" id="KW-1185">Reference proteome</keyword>
<organism evidence="4 5">
    <name type="scientific">Mycena pura</name>
    <dbReference type="NCBI Taxonomy" id="153505"/>
    <lineage>
        <taxon>Eukaryota</taxon>
        <taxon>Fungi</taxon>
        <taxon>Dikarya</taxon>
        <taxon>Basidiomycota</taxon>
        <taxon>Agaricomycotina</taxon>
        <taxon>Agaricomycetes</taxon>
        <taxon>Agaricomycetidae</taxon>
        <taxon>Agaricales</taxon>
        <taxon>Marasmiineae</taxon>
        <taxon>Mycenaceae</taxon>
        <taxon>Mycena</taxon>
    </lineage>
</organism>
<comment type="caution">
    <text evidence="4">The sequence shown here is derived from an EMBL/GenBank/DDBJ whole genome shotgun (WGS) entry which is preliminary data.</text>
</comment>
<dbReference type="Gene3D" id="4.10.240.10">
    <property type="entry name" value="Zn(2)-C6 fungal-type DNA-binding domain"/>
    <property type="match status" value="1"/>
</dbReference>
<proteinExistence type="predicted"/>
<dbReference type="InterPro" id="IPR001138">
    <property type="entry name" value="Zn2Cys6_DnaBD"/>
</dbReference>
<dbReference type="GO" id="GO:0008270">
    <property type="term" value="F:zinc ion binding"/>
    <property type="evidence" value="ECO:0007669"/>
    <property type="project" value="InterPro"/>
</dbReference>
<dbReference type="SUPFAM" id="SSF57701">
    <property type="entry name" value="Zn2/Cys6 DNA-binding domain"/>
    <property type="match status" value="1"/>
</dbReference>
<protein>
    <recommendedName>
        <fullName evidence="3">Zn(2)-C6 fungal-type domain-containing protein</fullName>
    </recommendedName>
</protein>
<dbReference type="InterPro" id="IPR050797">
    <property type="entry name" value="Carb_Metab_Trans_Reg"/>
</dbReference>
<dbReference type="PROSITE" id="PS00463">
    <property type="entry name" value="ZN2_CY6_FUNGAL_1"/>
    <property type="match status" value="1"/>
</dbReference>
<reference evidence="4" key="1">
    <citation type="submission" date="2023-03" db="EMBL/GenBank/DDBJ databases">
        <title>Massive genome expansion in bonnet fungi (Mycena s.s.) driven by repeated elements and novel gene families across ecological guilds.</title>
        <authorList>
            <consortium name="Lawrence Berkeley National Laboratory"/>
            <person name="Harder C.B."/>
            <person name="Miyauchi S."/>
            <person name="Viragh M."/>
            <person name="Kuo A."/>
            <person name="Thoen E."/>
            <person name="Andreopoulos B."/>
            <person name="Lu D."/>
            <person name="Skrede I."/>
            <person name="Drula E."/>
            <person name="Henrissat B."/>
            <person name="Morin E."/>
            <person name="Kohler A."/>
            <person name="Barry K."/>
            <person name="LaButti K."/>
            <person name="Morin E."/>
            <person name="Salamov A."/>
            <person name="Lipzen A."/>
            <person name="Mereny Z."/>
            <person name="Hegedus B."/>
            <person name="Baldrian P."/>
            <person name="Stursova M."/>
            <person name="Weitz H."/>
            <person name="Taylor A."/>
            <person name="Grigoriev I.V."/>
            <person name="Nagy L.G."/>
            <person name="Martin F."/>
            <person name="Kauserud H."/>
        </authorList>
    </citation>
    <scope>NUCLEOTIDE SEQUENCE</scope>
    <source>
        <strain evidence="4">9144</strain>
    </source>
</reference>
<dbReference type="GO" id="GO:0000981">
    <property type="term" value="F:DNA-binding transcription factor activity, RNA polymerase II-specific"/>
    <property type="evidence" value="ECO:0007669"/>
    <property type="project" value="InterPro"/>
</dbReference>
<name>A0AAD6V247_9AGAR</name>
<dbReference type="InterPro" id="IPR036864">
    <property type="entry name" value="Zn2-C6_fun-type_DNA-bd_sf"/>
</dbReference>
<sequence length="302" mass="32306">MNSNSSALFEVPRRVALACANCRERKIKCITEGKDRTCMRCHFNGMQCEYVATQRQRERVLSKDASTRTRAGRKTQAQGASRSPRLSPYPSPRLQLEVPPPEPEWAMSLSYGDAAAPAFEFAAYECALSPSLSPLPSIARSGCRPSAGTPSLALASDHDVDVFALAGGAYYGAAADADAYPTPPSSASAYPHPHESQTALYGMHTPDALPSPLYGSAYPTPSTTPTPTSAFPTQGFPTSEYDHSLHLSGGYPTYHPTSTPTPSYVAYASALMAMEAPAFALPAHLDPSFNYNFYATNSLCAC</sequence>
<keyword evidence="1" id="KW-0539">Nucleus</keyword>
<dbReference type="CDD" id="cd00067">
    <property type="entry name" value="GAL4"/>
    <property type="match status" value="1"/>
</dbReference>
<evidence type="ECO:0000256" key="1">
    <source>
        <dbReference type="ARBA" id="ARBA00023242"/>
    </source>
</evidence>
<dbReference type="Proteomes" id="UP001219525">
    <property type="component" value="Unassembled WGS sequence"/>
</dbReference>
<dbReference type="PANTHER" id="PTHR31668">
    <property type="entry name" value="GLUCOSE TRANSPORT TRANSCRIPTION REGULATOR RGT1-RELATED-RELATED"/>
    <property type="match status" value="1"/>
</dbReference>
<evidence type="ECO:0000259" key="3">
    <source>
        <dbReference type="PROSITE" id="PS50048"/>
    </source>
</evidence>
<feature type="compositionally biased region" description="Low complexity" evidence="2">
    <location>
        <begin position="81"/>
        <end position="95"/>
    </location>
</feature>
<dbReference type="PROSITE" id="PS50048">
    <property type="entry name" value="ZN2_CY6_FUNGAL_2"/>
    <property type="match status" value="1"/>
</dbReference>
<evidence type="ECO:0000256" key="2">
    <source>
        <dbReference type="SAM" id="MobiDB-lite"/>
    </source>
</evidence>
<accession>A0AAD6V247</accession>
<evidence type="ECO:0000313" key="4">
    <source>
        <dbReference type="EMBL" id="KAJ7200830.1"/>
    </source>
</evidence>
<dbReference type="Pfam" id="PF00172">
    <property type="entry name" value="Zn_clus"/>
    <property type="match status" value="1"/>
</dbReference>
<dbReference type="SMART" id="SM00066">
    <property type="entry name" value="GAL4"/>
    <property type="match status" value="1"/>
</dbReference>
<evidence type="ECO:0000313" key="5">
    <source>
        <dbReference type="Proteomes" id="UP001219525"/>
    </source>
</evidence>
<dbReference type="EMBL" id="JARJCW010000061">
    <property type="protein sequence ID" value="KAJ7200830.1"/>
    <property type="molecule type" value="Genomic_DNA"/>
</dbReference>
<feature type="region of interest" description="Disordered" evidence="2">
    <location>
        <begin position="59"/>
        <end position="95"/>
    </location>
</feature>
<gene>
    <name evidence="4" type="ORF">GGX14DRAFT_466215</name>
</gene>
<feature type="domain" description="Zn(2)-C6 fungal-type" evidence="3">
    <location>
        <begin position="18"/>
        <end position="50"/>
    </location>
</feature>
<dbReference type="AlphaFoldDB" id="A0AAD6V247"/>